<keyword evidence="1" id="KW-0472">Membrane</keyword>
<evidence type="ECO:0000313" key="2">
    <source>
        <dbReference type="EMBL" id="OGF81081.1"/>
    </source>
</evidence>
<feature type="transmembrane region" description="Helical" evidence="1">
    <location>
        <begin position="149"/>
        <end position="175"/>
    </location>
</feature>
<dbReference type="AlphaFoldDB" id="A0A1F5X0I9"/>
<name>A0A1F5X0I9_9BACT</name>
<feature type="transmembrane region" description="Helical" evidence="1">
    <location>
        <begin position="12"/>
        <end position="29"/>
    </location>
</feature>
<proteinExistence type="predicted"/>
<gene>
    <name evidence="2" type="ORF">A2930_00730</name>
</gene>
<feature type="transmembrane region" description="Helical" evidence="1">
    <location>
        <begin position="70"/>
        <end position="87"/>
    </location>
</feature>
<feature type="transmembrane region" description="Helical" evidence="1">
    <location>
        <begin position="41"/>
        <end position="58"/>
    </location>
</feature>
<organism evidence="2 3">
    <name type="scientific">Candidatus Giovannonibacteria bacterium RIFCSPLOWO2_01_FULL_45_34</name>
    <dbReference type="NCBI Taxonomy" id="1798351"/>
    <lineage>
        <taxon>Bacteria</taxon>
        <taxon>Candidatus Giovannoniibacteriota</taxon>
    </lineage>
</organism>
<feature type="transmembrane region" description="Helical" evidence="1">
    <location>
        <begin position="93"/>
        <end position="113"/>
    </location>
</feature>
<keyword evidence="1" id="KW-1133">Transmembrane helix</keyword>
<protein>
    <submittedName>
        <fullName evidence="2">Uncharacterized protein</fullName>
    </submittedName>
</protein>
<accession>A0A1F5X0I9</accession>
<reference evidence="2 3" key="1">
    <citation type="journal article" date="2016" name="Nat. Commun.">
        <title>Thousands of microbial genomes shed light on interconnected biogeochemical processes in an aquifer system.</title>
        <authorList>
            <person name="Anantharaman K."/>
            <person name="Brown C.T."/>
            <person name="Hug L.A."/>
            <person name="Sharon I."/>
            <person name="Castelle C.J."/>
            <person name="Probst A.J."/>
            <person name="Thomas B.C."/>
            <person name="Singh A."/>
            <person name="Wilkins M.J."/>
            <person name="Karaoz U."/>
            <person name="Brodie E.L."/>
            <person name="Williams K.H."/>
            <person name="Hubbard S.S."/>
            <person name="Banfield J.F."/>
        </authorList>
    </citation>
    <scope>NUCLEOTIDE SEQUENCE [LARGE SCALE GENOMIC DNA]</scope>
</reference>
<evidence type="ECO:0000256" key="1">
    <source>
        <dbReference type="SAM" id="Phobius"/>
    </source>
</evidence>
<dbReference type="Proteomes" id="UP000178114">
    <property type="component" value="Unassembled WGS sequence"/>
</dbReference>
<dbReference type="STRING" id="1798351.A2930_00730"/>
<dbReference type="EMBL" id="MFID01000018">
    <property type="protein sequence ID" value="OGF81081.1"/>
    <property type="molecule type" value="Genomic_DNA"/>
</dbReference>
<feature type="transmembrane region" description="Helical" evidence="1">
    <location>
        <begin position="125"/>
        <end position="143"/>
    </location>
</feature>
<sequence>MLKFFLKPKRKAAYATMLFVTFATIFYFFRLDSLTQSAPLFLFYFVLIINTYFSIRLFSSITPHVIMSQHAIDVFLVIIMSVLAYYLNNPTKFIVWVLFLFIFATIKYAILLGKIPHLLLLRKKILVDLSGAAASAITLYFTLTSNVMASVWIYTVCFIIANIYLTLVNPLYMIIDNLESK</sequence>
<evidence type="ECO:0000313" key="3">
    <source>
        <dbReference type="Proteomes" id="UP000178114"/>
    </source>
</evidence>
<keyword evidence="1" id="KW-0812">Transmembrane</keyword>
<comment type="caution">
    <text evidence="2">The sequence shown here is derived from an EMBL/GenBank/DDBJ whole genome shotgun (WGS) entry which is preliminary data.</text>
</comment>